<protein>
    <submittedName>
        <fullName evidence="2">Right-handed parallel beta-helix repeat-containing protein</fullName>
    </submittedName>
</protein>
<dbReference type="RefSeq" id="WP_265271709.1">
    <property type="nucleotide sequence ID" value="NZ_JANFAU010000016.1"/>
</dbReference>
<feature type="domain" description="Right handed beta helix" evidence="1">
    <location>
        <begin position="93"/>
        <end position="253"/>
    </location>
</feature>
<dbReference type="InterPro" id="IPR039448">
    <property type="entry name" value="Beta_helix"/>
</dbReference>
<gene>
    <name evidence="2" type="ORF">NEE01_22625</name>
</gene>
<proteinExistence type="predicted"/>
<evidence type="ECO:0000313" key="3">
    <source>
        <dbReference type="Proteomes" id="UP001165565"/>
    </source>
</evidence>
<dbReference type="InterPro" id="IPR006626">
    <property type="entry name" value="PbH1"/>
</dbReference>
<dbReference type="Proteomes" id="UP001165565">
    <property type="component" value="Unassembled WGS sequence"/>
</dbReference>
<dbReference type="AlphaFoldDB" id="A0AA41ZDZ5"/>
<dbReference type="SUPFAM" id="SSF51126">
    <property type="entry name" value="Pectin lyase-like"/>
    <property type="match status" value="1"/>
</dbReference>
<dbReference type="EMBL" id="JANFAV010000025">
    <property type="protein sequence ID" value="MCW6537582.1"/>
    <property type="molecule type" value="Genomic_DNA"/>
</dbReference>
<accession>A0AA41ZDZ5</accession>
<dbReference type="InterPro" id="IPR012334">
    <property type="entry name" value="Pectin_lyas_fold"/>
</dbReference>
<comment type="caution">
    <text evidence="2">The sequence shown here is derived from an EMBL/GenBank/DDBJ whole genome shotgun (WGS) entry which is preliminary data.</text>
</comment>
<sequence>MKAATPGSTIDLGNRPVTFARYRGLANVTIRGGVFGFITLDQWQNVTFSGTRFEARPEDDPNAPLIIAYQPNGLHFDATTFVGALNSAGQLGYGSISVRAGNNVTIAHSSFHDMNNSLGFIRTTNVQVTDNSFAYIREGIQIVGATNVVVARNTFGPYRPAPGDHADGIQFFTTGLTLADDHGARNVLIEDNLFDPGEGYRAQGVFIGDEINLAAQGRGHSDITVRNNALIGTGWHGISAGTAIPNLLIENNKLLIRLGADGVTDNWILVKAGGGIVRNNYAGSITLAPDVTASGNTSVKRAATASEITNAMTVLAQWVQAALAAL</sequence>
<dbReference type="Gene3D" id="2.160.20.10">
    <property type="entry name" value="Single-stranded right-handed beta-helix, Pectin lyase-like"/>
    <property type="match status" value="1"/>
</dbReference>
<name>A0AA41ZDZ5_9SPHN</name>
<dbReference type="SMART" id="SM00710">
    <property type="entry name" value="PbH1"/>
    <property type="match status" value="4"/>
</dbReference>
<reference evidence="2" key="1">
    <citation type="submission" date="2022-06" db="EMBL/GenBank/DDBJ databases">
        <title>Sphingomonas sp. nov. isolated from rhizosphere soil of tomato.</title>
        <authorList>
            <person name="Dong H."/>
            <person name="Gao R."/>
        </authorList>
    </citation>
    <scope>NUCLEOTIDE SEQUENCE</scope>
    <source>
        <strain evidence="2">MMSM24</strain>
    </source>
</reference>
<keyword evidence="3" id="KW-1185">Reference proteome</keyword>
<organism evidence="2 3">
    <name type="scientific">Sphingomonas lycopersici</name>
    <dbReference type="NCBI Taxonomy" id="2951807"/>
    <lineage>
        <taxon>Bacteria</taxon>
        <taxon>Pseudomonadati</taxon>
        <taxon>Pseudomonadota</taxon>
        <taxon>Alphaproteobacteria</taxon>
        <taxon>Sphingomonadales</taxon>
        <taxon>Sphingomonadaceae</taxon>
        <taxon>Sphingomonas</taxon>
    </lineage>
</organism>
<dbReference type="Pfam" id="PF13229">
    <property type="entry name" value="Beta_helix"/>
    <property type="match status" value="1"/>
</dbReference>
<dbReference type="InterPro" id="IPR011050">
    <property type="entry name" value="Pectin_lyase_fold/virulence"/>
</dbReference>
<evidence type="ECO:0000313" key="2">
    <source>
        <dbReference type="EMBL" id="MCW6537582.1"/>
    </source>
</evidence>
<evidence type="ECO:0000259" key="1">
    <source>
        <dbReference type="Pfam" id="PF13229"/>
    </source>
</evidence>